<dbReference type="GO" id="GO:0004252">
    <property type="term" value="F:serine-type endopeptidase activity"/>
    <property type="evidence" value="ECO:0007669"/>
    <property type="project" value="InterPro"/>
</dbReference>
<dbReference type="OrthoDB" id="9816306at2"/>
<evidence type="ECO:0000313" key="3">
    <source>
        <dbReference type="Proteomes" id="UP000248148"/>
    </source>
</evidence>
<dbReference type="EMBL" id="QJTI01000003">
    <property type="protein sequence ID" value="PYF04537.1"/>
    <property type="molecule type" value="Genomic_DNA"/>
</dbReference>
<sequence>MSGTAESAFLPRSAFQKDLLYTLGGGDPRITIAVLDGPVDRTHECFRGARLTPIDDFAPDEFVTARTCNDRTMAQGSHTASVIFGQPCSAVEGQAPLCRGLLVPIFADGAVCTPQRLARAIVVAVDHGAQVIHVGGGAFVTMADHDGQLAKALALCLRRKVLIIAAAGRRGSAELLRAALAAPVLAVKAVEQLPSPGCDGALAIGGGCGIAMPGSRIFGAALEGRVARRSGACSAAALASSLAGLLLSRQLVTQDRADPLAVRHWLLDAACANKARGGYAVLDSQRDIERLAAHAGLAYPVTRSFGPA</sequence>
<dbReference type="AlphaFoldDB" id="A0A318TL31"/>
<comment type="caution">
    <text evidence="2">The sequence shown here is derived from an EMBL/GenBank/DDBJ whole genome shotgun (WGS) entry which is preliminary data.</text>
</comment>
<evidence type="ECO:0000259" key="1">
    <source>
        <dbReference type="Pfam" id="PF00082"/>
    </source>
</evidence>
<reference evidence="2 3" key="1">
    <citation type="submission" date="2018-06" db="EMBL/GenBank/DDBJ databases">
        <title>Genomic Encyclopedia of Archaeal and Bacterial Type Strains, Phase II (KMG-II): from individual species to whole genera.</title>
        <authorList>
            <person name="Goeker M."/>
        </authorList>
    </citation>
    <scope>NUCLEOTIDE SEQUENCE [LARGE SCALE GENOMIC DNA]</scope>
    <source>
        <strain evidence="2 3">JCM 11668</strain>
    </source>
</reference>
<dbReference type="Gene3D" id="3.40.50.200">
    <property type="entry name" value="Peptidase S8/S53 domain"/>
    <property type="match status" value="1"/>
</dbReference>
<feature type="domain" description="Peptidase S8/S53" evidence="1">
    <location>
        <begin position="30"/>
        <end position="274"/>
    </location>
</feature>
<dbReference type="InterPro" id="IPR000209">
    <property type="entry name" value="Peptidase_S8/S53_dom"/>
</dbReference>
<dbReference type="GO" id="GO:0006508">
    <property type="term" value="P:proteolysis"/>
    <property type="evidence" value="ECO:0007669"/>
    <property type="project" value="InterPro"/>
</dbReference>
<name>A0A318TL31_9BRAD</name>
<evidence type="ECO:0000313" key="2">
    <source>
        <dbReference type="EMBL" id="PYF04537.1"/>
    </source>
</evidence>
<dbReference type="SUPFAM" id="SSF52743">
    <property type="entry name" value="Subtilisin-like"/>
    <property type="match status" value="1"/>
</dbReference>
<dbReference type="InterPro" id="IPR036852">
    <property type="entry name" value="Peptidase_S8/S53_dom_sf"/>
</dbReference>
<organism evidence="2 3">
    <name type="scientific">Rhodopseudomonas faecalis</name>
    <dbReference type="NCBI Taxonomy" id="99655"/>
    <lineage>
        <taxon>Bacteria</taxon>
        <taxon>Pseudomonadati</taxon>
        <taxon>Pseudomonadota</taxon>
        <taxon>Alphaproteobacteria</taxon>
        <taxon>Hyphomicrobiales</taxon>
        <taxon>Nitrobacteraceae</taxon>
        <taxon>Rhodopseudomonas</taxon>
    </lineage>
</organism>
<dbReference type="RefSeq" id="WP_110779923.1">
    <property type="nucleotide sequence ID" value="NZ_QJTI01000003.1"/>
</dbReference>
<gene>
    <name evidence="2" type="ORF">BJ122_103192</name>
</gene>
<dbReference type="Proteomes" id="UP000248148">
    <property type="component" value="Unassembled WGS sequence"/>
</dbReference>
<accession>A0A318TL31</accession>
<dbReference type="Pfam" id="PF00082">
    <property type="entry name" value="Peptidase_S8"/>
    <property type="match status" value="1"/>
</dbReference>
<protein>
    <recommendedName>
        <fullName evidence="1">Peptidase S8/S53 domain-containing protein</fullName>
    </recommendedName>
</protein>
<keyword evidence="3" id="KW-1185">Reference proteome</keyword>
<proteinExistence type="predicted"/>